<sequence>MPQSPEVPGTAAIASSPPCYLLELPIELQLDIYELAVISNEPLLINCPCNSSYRRRYDQEKADKKQWANGEIQPPQQPALTLTCRSIRAHALPIFYKENIFRASYCHRVFQRFSGLDDPIRWLRMIGARNRETLRHFYFYDRNENQDRHSKQILQGLKECEVFGELGGKMETLSSTYCSAHLVKFGEWERKAGEIPVASEPEVPRLRVEGEI</sequence>
<protein>
    <recommendedName>
        <fullName evidence="3">F-box domain-containing protein</fullName>
    </recommendedName>
</protein>
<evidence type="ECO:0000313" key="1">
    <source>
        <dbReference type="EMBL" id="KAJ4345438.1"/>
    </source>
</evidence>
<accession>A0A9W9C6I6</accession>
<dbReference type="GeneID" id="80915098"/>
<comment type="caution">
    <text evidence="1">The sequence shown here is derived from an EMBL/GenBank/DDBJ whole genome shotgun (WGS) entry which is preliminary data.</text>
</comment>
<dbReference type="Proteomes" id="UP001140513">
    <property type="component" value="Unassembled WGS sequence"/>
</dbReference>
<evidence type="ECO:0008006" key="3">
    <source>
        <dbReference type="Google" id="ProtNLM"/>
    </source>
</evidence>
<name>A0A9W9C6I6_9PLEO</name>
<dbReference type="PANTHER" id="PTHR42085:SF2">
    <property type="entry name" value="F-BOX DOMAIN-CONTAINING PROTEIN"/>
    <property type="match status" value="1"/>
</dbReference>
<dbReference type="AlphaFoldDB" id="A0A9W9C6I6"/>
<dbReference type="EMBL" id="JAPEUX010000009">
    <property type="protein sequence ID" value="KAJ4345438.1"/>
    <property type="molecule type" value="Genomic_DNA"/>
</dbReference>
<reference evidence="1" key="1">
    <citation type="submission" date="2022-10" db="EMBL/GenBank/DDBJ databases">
        <title>Tapping the CABI collections for fungal endophytes: first genome assemblies for Collariella, Neodidymelliopsis, Ascochyta clinopodiicola, Didymella pomorum, Didymosphaeria variabile, Neocosmospora piperis and Neocucurbitaria cava.</title>
        <authorList>
            <person name="Hill R."/>
        </authorList>
    </citation>
    <scope>NUCLEOTIDE SEQUENCE</scope>
    <source>
        <strain evidence="1">IMI 356815</strain>
    </source>
</reference>
<dbReference type="RefSeq" id="XP_056065602.1">
    <property type="nucleotide sequence ID" value="XM_056220299.1"/>
</dbReference>
<dbReference type="InterPro" id="IPR038883">
    <property type="entry name" value="AN11006-like"/>
</dbReference>
<proteinExistence type="predicted"/>
<keyword evidence="2" id="KW-1185">Reference proteome</keyword>
<dbReference type="PANTHER" id="PTHR42085">
    <property type="entry name" value="F-BOX DOMAIN-CONTAINING PROTEIN"/>
    <property type="match status" value="1"/>
</dbReference>
<evidence type="ECO:0000313" key="2">
    <source>
        <dbReference type="Proteomes" id="UP001140513"/>
    </source>
</evidence>
<organism evidence="1 2">
    <name type="scientific">Didymosphaeria variabile</name>
    <dbReference type="NCBI Taxonomy" id="1932322"/>
    <lineage>
        <taxon>Eukaryota</taxon>
        <taxon>Fungi</taxon>
        <taxon>Dikarya</taxon>
        <taxon>Ascomycota</taxon>
        <taxon>Pezizomycotina</taxon>
        <taxon>Dothideomycetes</taxon>
        <taxon>Pleosporomycetidae</taxon>
        <taxon>Pleosporales</taxon>
        <taxon>Massarineae</taxon>
        <taxon>Didymosphaeriaceae</taxon>
        <taxon>Didymosphaeria</taxon>
    </lineage>
</organism>
<dbReference type="OrthoDB" id="3932237at2759"/>
<gene>
    <name evidence="1" type="ORF">N0V89_011568</name>
</gene>